<keyword evidence="3" id="KW-1185">Reference proteome</keyword>
<evidence type="ECO:0000313" key="3">
    <source>
        <dbReference type="Proteomes" id="UP001500729"/>
    </source>
</evidence>
<dbReference type="Pfam" id="PF03358">
    <property type="entry name" value="FMN_red"/>
    <property type="match status" value="1"/>
</dbReference>
<gene>
    <name evidence="2" type="ORF">GCM10009533_43960</name>
</gene>
<name>A0ABN1DCK7_SACER</name>
<dbReference type="InterPro" id="IPR008254">
    <property type="entry name" value="Flavodoxin/NO_synth"/>
</dbReference>
<protein>
    <recommendedName>
        <fullName evidence="1">Flavodoxin-like domain-containing protein</fullName>
    </recommendedName>
</protein>
<accession>A0ABN1DCK7</accession>
<dbReference type="SUPFAM" id="SSF52218">
    <property type="entry name" value="Flavoproteins"/>
    <property type="match status" value="2"/>
</dbReference>
<dbReference type="Gene3D" id="3.40.50.360">
    <property type="match status" value="2"/>
</dbReference>
<evidence type="ECO:0000313" key="2">
    <source>
        <dbReference type="EMBL" id="GAA0540070.1"/>
    </source>
</evidence>
<dbReference type="PANTHER" id="PTHR30546">
    <property type="entry name" value="FLAVODOXIN-RELATED PROTEIN WRBA-RELATED"/>
    <property type="match status" value="1"/>
</dbReference>
<feature type="domain" description="Flavodoxin-like" evidence="1">
    <location>
        <begin position="4"/>
        <end position="173"/>
    </location>
</feature>
<dbReference type="PANTHER" id="PTHR30546:SF23">
    <property type="entry name" value="FLAVOPROTEIN-LIKE PROTEIN YCP4-RELATED"/>
    <property type="match status" value="1"/>
</dbReference>
<evidence type="ECO:0000259" key="1">
    <source>
        <dbReference type="PROSITE" id="PS50902"/>
    </source>
</evidence>
<dbReference type="Proteomes" id="UP001500729">
    <property type="component" value="Unassembled WGS sequence"/>
</dbReference>
<organism evidence="2 3">
    <name type="scientific">Saccharopolyspora erythraea</name>
    <name type="common">Streptomyces erythraeus</name>
    <dbReference type="NCBI Taxonomy" id="1836"/>
    <lineage>
        <taxon>Bacteria</taxon>
        <taxon>Bacillati</taxon>
        <taxon>Actinomycetota</taxon>
        <taxon>Actinomycetes</taxon>
        <taxon>Pseudonocardiales</taxon>
        <taxon>Pseudonocardiaceae</taxon>
        <taxon>Saccharopolyspora</taxon>
    </lineage>
</organism>
<sequence length="364" mass="37560">MTRLLLVYHSRTGTHRRLAEWAARSAERRGAEVRVRQVPALPGDAVGDAGIPVAELDDLRWAQAVIFGSPTHFGSPTATFKRFLDSTSPLWLNNELRRLVVGAMSSSRSRRGGRDSTVLTIQRSVLHWGATVVTGFRSPSNELSPYGVSVSLQAAAPEPAVVGAVDAFVESVISVAADLNGVRRVRCPTIALVADAVDADLAGLADVVAAAVAADGASVVRLGTEAACDPDRLTGIDAVAVGATVRVGLPDVRVVAMLQEWGGSGKKGPLAGMPATGFVLTTAEEDGAEAGVLALYTSLMHAGAVIVPSGRPDEPVLGGAGNPYGTSLAGGASTASWAAAHTEAADHMRRLVRVAGRLGRSEAV</sequence>
<dbReference type="PROSITE" id="PS50902">
    <property type="entry name" value="FLAVODOXIN_LIKE"/>
    <property type="match status" value="1"/>
</dbReference>
<dbReference type="InterPro" id="IPR005025">
    <property type="entry name" value="FMN_Rdtase-like_dom"/>
</dbReference>
<proteinExistence type="predicted"/>
<comment type="caution">
    <text evidence="2">The sequence shown here is derived from an EMBL/GenBank/DDBJ whole genome shotgun (WGS) entry which is preliminary data.</text>
</comment>
<dbReference type="InterPro" id="IPR029039">
    <property type="entry name" value="Flavoprotein-like_sf"/>
</dbReference>
<dbReference type="EMBL" id="BAAAGS010000031">
    <property type="protein sequence ID" value="GAA0540070.1"/>
    <property type="molecule type" value="Genomic_DNA"/>
</dbReference>
<dbReference type="RefSeq" id="WP_009946344.1">
    <property type="nucleotide sequence ID" value="NZ_BAAAGS010000031.1"/>
</dbReference>
<reference evidence="2 3" key="1">
    <citation type="journal article" date="2019" name="Int. J. Syst. Evol. Microbiol.">
        <title>The Global Catalogue of Microorganisms (GCM) 10K type strain sequencing project: providing services to taxonomists for standard genome sequencing and annotation.</title>
        <authorList>
            <consortium name="The Broad Institute Genomics Platform"/>
            <consortium name="The Broad Institute Genome Sequencing Center for Infectious Disease"/>
            <person name="Wu L."/>
            <person name="Ma J."/>
        </authorList>
    </citation>
    <scope>NUCLEOTIDE SEQUENCE [LARGE SCALE GENOMIC DNA]</scope>
    <source>
        <strain evidence="2 3">JCM 10303</strain>
    </source>
</reference>